<organism evidence="9 10">
    <name type="scientific">Luteibacter anthropi</name>
    <dbReference type="NCBI Taxonomy" id="564369"/>
    <lineage>
        <taxon>Bacteria</taxon>
        <taxon>Pseudomonadati</taxon>
        <taxon>Pseudomonadota</taxon>
        <taxon>Gammaproteobacteria</taxon>
        <taxon>Lysobacterales</taxon>
        <taxon>Rhodanobacteraceae</taxon>
        <taxon>Luteibacter</taxon>
    </lineage>
</organism>
<evidence type="ECO:0000256" key="1">
    <source>
        <dbReference type="ARBA" id="ARBA00004651"/>
    </source>
</evidence>
<evidence type="ECO:0000256" key="4">
    <source>
        <dbReference type="ARBA" id="ARBA00022989"/>
    </source>
</evidence>
<evidence type="ECO:0000313" key="9">
    <source>
        <dbReference type="EMBL" id="NII08022.1"/>
    </source>
</evidence>
<dbReference type="AlphaFoldDB" id="A0A7X5UCU1"/>
<evidence type="ECO:0000259" key="8">
    <source>
        <dbReference type="Pfam" id="PF14237"/>
    </source>
</evidence>
<dbReference type="InterPro" id="IPR010432">
    <property type="entry name" value="RDD"/>
</dbReference>
<dbReference type="EMBL" id="JAARLZ010000009">
    <property type="protein sequence ID" value="NII08022.1"/>
    <property type="molecule type" value="Genomic_DNA"/>
</dbReference>
<dbReference type="Proteomes" id="UP000490980">
    <property type="component" value="Unassembled WGS sequence"/>
</dbReference>
<dbReference type="GO" id="GO:0005886">
    <property type="term" value="C:plasma membrane"/>
    <property type="evidence" value="ECO:0007669"/>
    <property type="project" value="UniProtKB-SubCell"/>
</dbReference>
<protein>
    <submittedName>
        <fullName evidence="9">RDD family protein</fullName>
    </submittedName>
</protein>
<dbReference type="RefSeq" id="WP_166950356.1">
    <property type="nucleotide sequence ID" value="NZ_JAARLZ010000009.1"/>
</dbReference>
<feature type="domain" description="GYF" evidence="8">
    <location>
        <begin position="5"/>
        <end position="48"/>
    </location>
</feature>
<evidence type="ECO:0000259" key="7">
    <source>
        <dbReference type="Pfam" id="PF06271"/>
    </source>
</evidence>
<feature type="transmembrane region" description="Helical" evidence="6">
    <location>
        <begin position="138"/>
        <end position="156"/>
    </location>
</feature>
<comment type="caution">
    <text evidence="9">The sequence shown here is derived from an EMBL/GenBank/DDBJ whole genome shotgun (WGS) entry which is preliminary data.</text>
</comment>
<comment type="subcellular location">
    <subcellularLocation>
        <location evidence="1">Cell membrane</location>
        <topology evidence="1">Multi-pass membrane protein</topology>
    </subcellularLocation>
</comment>
<evidence type="ECO:0000313" key="10">
    <source>
        <dbReference type="Proteomes" id="UP000490980"/>
    </source>
</evidence>
<dbReference type="Pfam" id="PF06271">
    <property type="entry name" value="RDD"/>
    <property type="match status" value="1"/>
</dbReference>
<dbReference type="SUPFAM" id="SSF55277">
    <property type="entry name" value="GYF domain"/>
    <property type="match status" value="1"/>
</dbReference>
<sequence length="259" mass="28288">MQVWIGRNGERFGPYSEDDIRQWLRDGTCRPDELGWYEGMTDWRPLGELFPDVRPEPAAATTPPPPEPPPFFAAVSDEVVPEYASFWTRVGAWVIDYLILMLPFTVVSMMMGLGAMMTQLLANFENDQAAALAAYAEAVRPVSFVLVAVGFIYYTFFESSKWQATPGKMALGIRVTDTSGARLSLGRAAGRNAIRLVNVLSSIVPFAFYIVTAFTQRRQGVHDLLAGTYVLVGRVGAQPVAAPAAAPTPRNGDSGSFDA</sequence>
<proteinExistence type="predicted"/>
<evidence type="ECO:0000256" key="2">
    <source>
        <dbReference type="ARBA" id="ARBA00022475"/>
    </source>
</evidence>
<evidence type="ECO:0000256" key="5">
    <source>
        <dbReference type="ARBA" id="ARBA00023136"/>
    </source>
</evidence>
<keyword evidence="3 6" id="KW-0812">Transmembrane</keyword>
<dbReference type="InterPro" id="IPR035445">
    <property type="entry name" value="GYF-like_dom_sf"/>
</dbReference>
<accession>A0A7X5UCU1</accession>
<keyword evidence="4 6" id="KW-1133">Transmembrane helix</keyword>
<gene>
    <name evidence="9" type="ORF">HBF25_16685</name>
</gene>
<evidence type="ECO:0000256" key="3">
    <source>
        <dbReference type="ARBA" id="ARBA00022692"/>
    </source>
</evidence>
<dbReference type="PANTHER" id="PTHR36115">
    <property type="entry name" value="PROLINE-RICH ANTIGEN HOMOLOG-RELATED"/>
    <property type="match status" value="1"/>
</dbReference>
<evidence type="ECO:0000256" key="6">
    <source>
        <dbReference type="SAM" id="Phobius"/>
    </source>
</evidence>
<dbReference type="InterPro" id="IPR051791">
    <property type="entry name" value="Pra-immunoreactive"/>
</dbReference>
<dbReference type="PANTHER" id="PTHR36115:SF4">
    <property type="entry name" value="MEMBRANE PROTEIN"/>
    <property type="match status" value="1"/>
</dbReference>
<dbReference type="Pfam" id="PF14237">
    <property type="entry name" value="GYF_2"/>
    <property type="match status" value="1"/>
</dbReference>
<reference evidence="9 10" key="1">
    <citation type="submission" date="2020-03" db="EMBL/GenBank/DDBJ databases">
        <authorList>
            <person name="Lai Q."/>
        </authorList>
    </citation>
    <scope>NUCLEOTIDE SEQUENCE [LARGE SCALE GENOMIC DNA]</scope>
    <source>
        <strain evidence="9 10">CCUG 25036</strain>
    </source>
</reference>
<name>A0A7X5UCU1_9GAMM</name>
<feature type="transmembrane region" description="Helical" evidence="6">
    <location>
        <begin position="192"/>
        <end position="211"/>
    </location>
</feature>
<feature type="domain" description="RDD" evidence="7">
    <location>
        <begin position="83"/>
        <end position="227"/>
    </location>
</feature>
<dbReference type="InterPro" id="IPR025640">
    <property type="entry name" value="GYF_2"/>
</dbReference>
<keyword evidence="5 6" id="KW-0472">Membrane</keyword>
<keyword evidence="2" id="KW-1003">Cell membrane</keyword>
<feature type="transmembrane region" description="Helical" evidence="6">
    <location>
        <begin position="97"/>
        <end position="118"/>
    </location>
</feature>
<keyword evidence="10" id="KW-1185">Reference proteome</keyword>